<accession>A0A9X2EAH5</accession>
<reference evidence="1" key="1">
    <citation type="submission" date="2022-06" db="EMBL/GenBank/DDBJ databases">
        <title>Novel species in genus nocardia.</title>
        <authorList>
            <person name="Li F."/>
        </authorList>
    </citation>
    <scope>NUCLEOTIDE SEQUENCE</scope>
    <source>
        <strain evidence="1">CDC141</strain>
    </source>
</reference>
<evidence type="ECO:0000313" key="1">
    <source>
        <dbReference type="EMBL" id="MCM6776676.1"/>
    </source>
</evidence>
<proteinExistence type="predicted"/>
<organism evidence="1 2">
    <name type="scientific">Nocardia pulmonis</name>
    <dbReference type="NCBI Taxonomy" id="2951408"/>
    <lineage>
        <taxon>Bacteria</taxon>
        <taxon>Bacillati</taxon>
        <taxon>Actinomycetota</taxon>
        <taxon>Actinomycetes</taxon>
        <taxon>Mycobacteriales</taxon>
        <taxon>Nocardiaceae</taxon>
        <taxon>Nocardia</taxon>
    </lineage>
</organism>
<comment type="caution">
    <text evidence="1">The sequence shown here is derived from an EMBL/GenBank/DDBJ whole genome shotgun (WGS) entry which is preliminary data.</text>
</comment>
<keyword evidence="1" id="KW-0489">Methyltransferase</keyword>
<dbReference type="SUPFAM" id="SSF53335">
    <property type="entry name" value="S-adenosyl-L-methionine-dependent methyltransferases"/>
    <property type="match status" value="1"/>
</dbReference>
<dbReference type="EC" id="2.1.1.-" evidence="1"/>
<sequence length="191" mass="19869">MRIDLGTGDGRAVLAAAASDPGRLVIGIDASAAGMIDASRRSLRPRDGLANTLFVVAAAERLPSELDGVADEVTINFPWGSLLRGLLTAEDTVLSGLVRIMKPGAALSILLSVTDQDHSAELPPVTDAGALEALVAPYAAWGLIVTGIRPLSRAEVVAAGSSWGKRLGAGERRPAWSIQARRGREVAERTA</sequence>
<dbReference type="InterPro" id="IPR029063">
    <property type="entry name" value="SAM-dependent_MTases_sf"/>
</dbReference>
<gene>
    <name evidence="1" type="ORF">NDR86_24615</name>
</gene>
<dbReference type="GO" id="GO:0008168">
    <property type="term" value="F:methyltransferase activity"/>
    <property type="evidence" value="ECO:0007669"/>
    <property type="project" value="UniProtKB-KW"/>
</dbReference>
<keyword evidence="2" id="KW-1185">Reference proteome</keyword>
<evidence type="ECO:0000313" key="2">
    <source>
        <dbReference type="Proteomes" id="UP001139157"/>
    </source>
</evidence>
<protein>
    <submittedName>
        <fullName evidence="1">Class I SAM-dependent methyltransferase</fullName>
        <ecNumber evidence="1">2.1.1.-</ecNumber>
    </submittedName>
</protein>
<dbReference type="InterPro" id="IPR056262">
    <property type="entry name" value="NpmA"/>
</dbReference>
<dbReference type="Proteomes" id="UP001139157">
    <property type="component" value="Unassembled WGS sequence"/>
</dbReference>
<name>A0A9X2EAH5_9NOCA</name>
<dbReference type="Gene3D" id="3.40.50.150">
    <property type="entry name" value="Vaccinia Virus protein VP39"/>
    <property type="match status" value="1"/>
</dbReference>
<dbReference type="CDD" id="cd02440">
    <property type="entry name" value="AdoMet_MTases"/>
    <property type="match status" value="1"/>
</dbReference>
<dbReference type="EMBL" id="JAMRXG010000011">
    <property type="protein sequence ID" value="MCM6776676.1"/>
    <property type="molecule type" value="Genomic_DNA"/>
</dbReference>
<keyword evidence="1" id="KW-0808">Transferase</keyword>
<dbReference type="Pfam" id="PF24675">
    <property type="entry name" value="NpmA"/>
    <property type="match status" value="1"/>
</dbReference>
<dbReference type="GO" id="GO:0032259">
    <property type="term" value="P:methylation"/>
    <property type="evidence" value="ECO:0007669"/>
    <property type="project" value="UniProtKB-KW"/>
</dbReference>
<dbReference type="AlphaFoldDB" id="A0A9X2EAH5"/>